<evidence type="ECO:0000256" key="5">
    <source>
        <dbReference type="ARBA" id="ARBA00022989"/>
    </source>
</evidence>
<keyword evidence="6 8" id="KW-0472">Membrane</keyword>
<dbReference type="AlphaFoldDB" id="A0A937EK64"/>
<gene>
    <name evidence="10" type="ORF">JK359_16090</name>
</gene>
<dbReference type="PANTHER" id="PTHR43077">
    <property type="entry name" value="TRANSPORT PERMEASE YVFS-RELATED"/>
    <property type="match status" value="1"/>
</dbReference>
<dbReference type="Proteomes" id="UP000661858">
    <property type="component" value="Unassembled WGS sequence"/>
</dbReference>
<dbReference type="PANTHER" id="PTHR43077:SF8">
    <property type="entry name" value="DOXORUBICIN RESISTANCE ABC TRANSPORTER PERMEASE PROTEIN DRRB"/>
    <property type="match status" value="1"/>
</dbReference>
<comment type="subcellular location">
    <subcellularLocation>
        <location evidence="1">Cell membrane</location>
        <topology evidence="1">Multi-pass membrane protein</topology>
    </subcellularLocation>
</comment>
<feature type="transmembrane region" description="Helical" evidence="8">
    <location>
        <begin position="301"/>
        <end position="317"/>
    </location>
</feature>
<evidence type="ECO:0000259" key="9">
    <source>
        <dbReference type="Pfam" id="PF12051"/>
    </source>
</evidence>
<dbReference type="RefSeq" id="WP_201836124.1">
    <property type="nucleotide sequence ID" value="NZ_JAERRK010000007.1"/>
</dbReference>
<feature type="region of interest" description="Disordered" evidence="7">
    <location>
        <begin position="436"/>
        <end position="485"/>
    </location>
</feature>
<feature type="transmembrane region" description="Helical" evidence="8">
    <location>
        <begin position="322"/>
        <end position="343"/>
    </location>
</feature>
<protein>
    <submittedName>
        <fullName evidence="10">DUF3533 domain-containing protein</fullName>
    </submittedName>
</protein>
<dbReference type="Gene3D" id="3.40.1710.10">
    <property type="entry name" value="abc type-2 transporter like domain"/>
    <property type="match status" value="1"/>
</dbReference>
<dbReference type="GO" id="GO:0005886">
    <property type="term" value="C:plasma membrane"/>
    <property type="evidence" value="ECO:0007669"/>
    <property type="project" value="UniProtKB-SubCell"/>
</dbReference>
<evidence type="ECO:0000313" key="11">
    <source>
        <dbReference type="Proteomes" id="UP000661858"/>
    </source>
</evidence>
<evidence type="ECO:0000256" key="3">
    <source>
        <dbReference type="ARBA" id="ARBA00022475"/>
    </source>
</evidence>
<dbReference type="InterPro" id="IPR022703">
    <property type="entry name" value="DUF3533"/>
</dbReference>
<evidence type="ECO:0000256" key="1">
    <source>
        <dbReference type="ARBA" id="ARBA00004651"/>
    </source>
</evidence>
<feature type="transmembrane region" description="Helical" evidence="8">
    <location>
        <begin position="269"/>
        <end position="295"/>
    </location>
</feature>
<dbReference type="InterPro" id="IPR051328">
    <property type="entry name" value="T7SS_ABC-Transporter"/>
</dbReference>
<sequence>MTLEAPNSARRGAAALLMRRPQLWGGATAVAAVVIFLLSLAYFGGIVDPGEKLRHLPVAVVNQDRLSPGNTAGKGAQIADALIARADKDQRLRLQPMSMAEATDRLDSGSVYGALVIPPDFSTRLHNLLEQRVATAPEQPEVTLLTNPRAGSLGVSFTSGGLQPAWAAVSRRIGHDLLAQPAARSAAPAARLLLADPLKLTVTPYRPLPANSGIGLSAFYYTVLILLAGYLGASVISGIFDTAVGHAFGEAHASLTYRSPVAISRTRLFLAKCATSAALGPVAATMIASACLLLGVDTPHAALLWVFTSAAIAAVGIGQQALVAAFGSLAPLLGTFIFMALALPSSGGTVPLQALPSFFRFLSLFEPARHIIGGVRSIMYFDARGDAGLAGAWAVTGLAASGALLFGLFVTRRLELRPRLSGQTFAAVRGAATQLFTGPTPSPTLRPEDGAHCDSAGLNTRPGDSAGLNSPPGPHRPGEPGRSRF</sequence>
<feature type="transmembrane region" description="Helical" evidence="8">
    <location>
        <begin position="218"/>
        <end position="248"/>
    </location>
</feature>
<evidence type="ECO:0000256" key="4">
    <source>
        <dbReference type="ARBA" id="ARBA00022692"/>
    </source>
</evidence>
<comment type="similarity">
    <text evidence="2">Belongs to the ABC-2 integral membrane protein family.</text>
</comment>
<comment type="caution">
    <text evidence="10">The sequence shown here is derived from an EMBL/GenBank/DDBJ whole genome shotgun (WGS) entry which is preliminary data.</text>
</comment>
<feature type="transmembrane region" description="Helical" evidence="8">
    <location>
        <begin position="390"/>
        <end position="410"/>
    </location>
</feature>
<evidence type="ECO:0000256" key="7">
    <source>
        <dbReference type="SAM" id="MobiDB-lite"/>
    </source>
</evidence>
<keyword evidence="11" id="KW-1185">Reference proteome</keyword>
<keyword evidence="3" id="KW-1003">Cell membrane</keyword>
<organism evidence="10 11">
    <name type="scientific">Streptomyces actinomycinicus</name>
    <dbReference type="NCBI Taxonomy" id="1695166"/>
    <lineage>
        <taxon>Bacteria</taxon>
        <taxon>Bacillati</taxon>
        <taxon>Actinomycetota</taxon>
        <taxon>Actinomycetes</taxon>
        <taxon>Kitasatosporales</taxon>
        <taxon>Streptomycetaceae</taxon>
        <taxon>Streptomyces</taxon>
    </lineage>
</organism>
<keyword evidence="5 8" id="KW-1133">Transmembrane helix</keyword>
<name>A0A937EK64_9ACTN</name>
<feature type="compositionally biased region" description="Basic and acidic residues" evidence="7">
    <location>
        <begin position="476"/>
        <end position="485"/>
    </location>
</feature>
<feature type="transmembrane region" description="Helical" evidence="8">
    <location>
        <begin position="21"/>
        <end position="43"/>
    </location>
</feature>
<evidence type="ECO:0000256" key="8">
    <source>
        <dbReference type="SAM" id="Phobius"/>
    </source>
</evidence>
<proteinExistence type="inferred from homology"/>
<dbReference type="Pfam" id="PF12051">
    <property type="entry name" value="DUF3533"/>
    <property type="match status" value="1"/>
</dbReference>
<feature type="domain" description="DUF3533" evidence="9">
    <location>
        <begin position="33"/>
        <end position="395"/>
    </location>
</feature>
<evidence type="ECO:0000313" key="10">
    <source>
        <dbReference type="EMBL" id="MBL1083474.1"/>
    </source>
</evidence>
<keyword evidence="4 8" id="KW-0812">Transmembrane</keyword>
<accession>A0A937EK64</accession>
<evidence type="ECO:0000256" key="2">
    <source>
        <dbReference type="ARBA" id="ARBA00007783"/>
    </source>
</evidence>
<dbReference type="EMBL" id="JAERRK010000007">
    <property type="protein sequence ID" value="MBL1083474.1"/>
    <property type="molecule type" value="Genomic_DNA"/>
</dbReference>
<evidence type="ECO:0000256" key="6">
    <source>
        <dbReference type="ARBA" id="ARBA00023136"/>
    </source>
</evidence>
<reference evidence="10" key="1">
    <citation type="submission" date="2021-01" db="EMBL/GenBank/DDBJ databases">
        <title>WGS of actinomycetes isolated from Thailand.</title>
        <authorList>
            <person name="Thawai C."/>
        </authorList>
    </citation>
    <scope>NUCLEOTIDE SEQUENCE</scope>
    <source>
        <strain evidence="10">RCU-197</strain>
    </source>
</reference>